<evidence type="ECO:0000256" key="21">
    <source>
        <dbReference type="PROSITE-ProRule" id="PRU10141"/>
    </source>
</evidence>
<dbReference type="InterPro" id="IPR000719">
    <property type="entry name" value="Prot_kinase_dom"/>
</dbReference>
<dbReference type="SMART" id="SM00454">
    <property type="entry name" value="SAM"/>
    <property type="match status" value="1"/>
</dbReference>
<dbReference type="Ensembl" id="ENSCCRT00010055717.1">
    <property type="protein sequence ID" value="ENSCCRP00010050838.1"/>
    <property type="gene ID" value="ENSCCRG00010021429.1"/>
</dbReference>
<dbReference type="SMART" id="SM01411">
    <property type="entry name" value="Ephrin_rec_like"/>
    <property type="match status" value="1"/>
</dbReference>
<dbReference type="InterPro" id="IPR008266">
    <property type="entry name" value="Tyr_kinase_AS"/>
</dbReference>
<evidence type="ECO:0000256" key="3">
    <source>
        <dbReference type="ARBA" id="ARBA00022475"/>
    </source>
</evidence>
<dbReference type="InterPro" id="IPR001426">
    <property type="entry name" value="Tyr_kinase_rcpt_V_CS"/>
</dbReference>
<dbReference type="SMART" id="SM00219">
    <property type="entry name" value="TyrKc"/>
    <property type="match status" value="1"/>
</dbReference>
<dbReference type="PANTHER" id="PTHR46877">
    <property type="entry name" value="EPH RECEPTOR A5"/>
    <property type="match status" value="1"/>
</dbReference>
<keyword evidence="7" id="KW-0812">Transmembrane</keyword>
<dbReference type="GO" id="GO:0005524">
    <property type="term" value="F:ATP binding"/>
    <property type="evidence" value="ECO:0007669"/>
    <property type="project" value="UniProtKB-UniRule"/>
</dbReference>
<dbReference type="Pfam" id="PF07714">
    <property type="entry name" value="PK_Tyr_Ser-Thr"/>
    <property type="match status" value="1"/>
</dbReference>
<dbReference type="PRINTS" id="PR00109">
    <property type="entry name" value="TYRKINASE"/>
</dbReference>
<dbReference type="InterPro" id="IPR001245">
    <property type="entry name" value="Ser-Thr/Tyr_kinase_cat_dom"/>
</dbReference>
<dbReference type="PROSITE" id="PS51550">
    <property type="entry name" value="EPH_LBD"/>
    <property type="match status" value="1"/>
</dbReference>
<evidence type="ECO:0000313" key="27">
    <source>
        <dbReference type="Proteomes" id="UP000694427"/>
    </source>
</evidence>
<evidence type="ECO:0000256" key="5">
    <source>
        <dbReference type="ARBA" id="ARBA00022657"/>
    </source>
</evidence>
<comment type="catalytic activity">
    <reaction evidence="20">
        <text>L-tyrosyl-[protein] + ATP = O-phospho-L-tyrosyl-[protein] + ADP + H(+)</text>
        <dbReference type="Rhea" id="RHEA:10596"/>
        <dbReference type="Rhea" id="RHEA-COMP:10136"/>
        <dbReference type="Rhea" id="RHEA-COMP:20101"/>
        <dbReference type="ChEBI" id="CHEBI:15378"/>
        <dbReference type="ChEBI" id="CHEBI:30616"/>
        <dbReference type="ChEBI" id="CHEBI:46858"/>
        <dbReference type="ChEBI" id="CHEBI:61978"/>
        <dbReference type="ChEBI" id="CHEBI:456216"/>
        <dbReference type="EC" id="2.7.10.1"/>
    </reaction>
</comment>
<dbReference type="Pfam" id="PF01404">
    <property type="entry name" value="Ephrin_lbd"/>
    <property type="match status" value="1"/>
</dbReference>
<dbReference type="InterPro" id="IPR009030">
    <property type="entry name" value="Growth_fac_rcpt_cys_sf"/>
</dbReference>
<evidence type="ECO:0000256" key="8">
    <source>
        <dbReference type="ARBA" id="ARBA00022729"/>
    </source>
</evidence>
<organism evidence="26 27">
    <name type="scientific">Cyprinus carpio</name>
    <name type="common">Common carp</name>
    <dbReference type="NCBI Taxonomy" id="7962"/>
    <lineage>
        <taxon>Eukaryota</taxon>
        <taxon>Metazoa</taxon>
        <taxon>Chordata</taxon>
        <taxon>Craniata</taxon>
        <taxon>Vertebrata</taxon>
        <taxon>Euteleostomi</taxon>
        <taxon>Actinopterygii</taxon>
        <taxon>Neopterygii</taxon>
        <taxon>Teleostei</taxon>
        <taxon>Ostariophysi</taxon>
        <taxon>Cypriniformes</taxon>
        <taxon>Cyprinidae</taxon>
        <taxon>Cyprininae</taxon>
        <taxon>Cyprinus</taxon>
    </lineage>
</organism>
<dbReference type="FunFam" id="1.10.510.10:FF:000019">
    <property type="entry name" value="Ephrin type-A receptor 5"/>
    <property type="match status" value="1"/>
</dbReference>
<dbReference type="InterPro" id="IPR013761">
    <property type="entry name" value="SAM/pointed_sf"/>
</dbReference>
<comment type="subcellular location">
    <subcellularLocation>
        <location evidence="1">Cell membrane</location>
        <topology evidence="1">Single-pass type I membrane protein</topology>
    </subcellularLocation>
</comment>
<evidence type="ECO:0000259" key="24">
    <source>
        <dbReference type="PROSITE" id="PS50853"/>
    </source>
</evidence>
<dbReference type="Gene3D" id="2.60.120.260">
    <property type="entry name" value="Galactose-binding domain-like"/>
    <property type="match status" value="1"/>
</dbReference>
<dbReference type="Gene3D" id="2.60.40.1770">
    <property type="entry name" value="ephrin a2 ectodomain"/>
    <property type="match status" value="1"/>
</dbReference>
<evidence type="ECO:0000256" key="13">
    <source>
        <dbReference type="ARBA" id="ARBA00022843"/>
    </source>
</evidence>
<dbReference type="SUPFAM" id="SSF57184">
    <property type="entry name" value="Growth factor receptor domain"/>
    <property type="match status" value="1"/>
</dbReference>
<keyword evidence="6" id="KW-0808">Transferase</keyword>
<evidence type="ECO:0000256" key="4">
    <source>
        <dbReference type="ARBA" id="ARBA00022553"/>
    </source>
</evidence>
<evidence type="ECO:0000256" key="7">
    <source>
        <dbReference type="ARBA" id="ARBA00022692"/>
    </source>
</evidence>
<sequence>MKAAGSELGWLTLPNEEGWEVVQTVVNGSLLYTYSVCNVASDTEQNNWLRTTFIQRRPDISRVSVELRFIVRDCNSFGGSSPSCRETFGLYLSETDTDVGTNFRKSQFRKIATVAPDEVTANRGGGRADLRVNIETKSIGPLSRRGFYLAFQDLGGCVALLGLRVFYTTCPATMRSLAAFPEQVASGVLAEVEGTCVKDAVVVGEAAPRMYCTAEGEWVVPVGQCLCRAGYQAVGDACKACEPGYYKSTDSSQPCEVCPENTKRSGHGALLCSCMEGFFRASTDPNSAPCFCKSLPSPPQNLVYTTLLTAGSLQLTWRPPADTGGRSDITYSVVCERCEGGLCSLCGGRVRFEPAQTALKDPEVVVSELEPHVNYTFTVEAQSGVSQFSRKRATASITTMEITFHVQVRNELNPFCIHVFGVKMSCLMLSAIALHKKSLYIYIYINLQSWWASCNQGLTLPIYFTEKLLPLKTYIDPHTYEDPCSAVLKFASEIHPSHITKQKVIGAGEFGEVYRGSLKIPGRCEVAVAIKTLKPGYTEKQRQDFLSEASIMGQFSHKNIIRLEGVVTKFKDAMIITEYMENGALDQYLRDHDGDFASYQLVGMLNGIAAGMKYLSDMNYVHRDLAARNVLVNGNLECKVSDFGLSRVLEDYPEGTYTTTGGKIPIRWTAPEAIAYRKFTSASDVWSFGIVMWEVMSYGERPYWDMSNHEVMKSINEGFRLPAPIGCPSAVNQLMLQCWTQDRSKRPRFVDIVNLLEKLLRNPESLSAIASIDPRVSIRLPSTSGSDGAPFRSVDEWLESIKMAQYRETFALAGIKTMEQVLRLKMEDIKNIGVRLPGHQKRIAYSVLGLQDPTTTLDLFAV</sequence>
<keyword evidence="9" id="KW-0677">Repeat</keyword>
<keyword evidence="27" id="KW-1185">Reference proteome</keyword>
<keyword evidence="8" id="KW-0732">Signal</keyword>
<dbReference type="SMART" id="SM00615">
    <property type="entry name" value="EPH_lbd"/>
    <property type="match status" value="1"/>
</dbReference>
<feature type="binding site" evidence="21">
    <location>
        <position position="531"/>
    </location>
    <ligand>
        <name>ATP</name>
        <dbReference type="ChEBI" id="CHEBI:30616"/>
    </ligand>
</feature>
<dbReference type="FunFam" id="3.30.200.20:FF:000001">
    <property type="entry name" value="Ephrin type-A receptor 5"/>
    <property type="match status" value="1"/>
</dbReference>
<proteinExistence type="predicted"/>
<dbReference type="AlphaFoldDB" id="A0A8C1KS33"/>
<evidence type="ECO:0000256" key="10">
    <source>
        <dbReference type="ARBA" id="ARBA00022741"/>
    </source>
</evidence>
<dbReference type="Gene3D" id="1.10.150.50">
    <property type="entry name" value="Transcription Factor, Ets-1"/>
    <property type="match status" value="1"/>
</dbReference>
<dbReference type="Gene3D" id="1.10.510.10">
    <property type="entry name" value="Transferase(Phosphotransferase) domain 1"/>
    <property type="match status" value="1"/>
</dbReference>
<dbReference type="InterPro" id="IPR008979">
    <property type="entry name" value="Galactose-bd-like_sf"/>
</dbReference>
<accession>A0A8C1KS33</accession>
<dbReference type="Pfam" id="PF14575">
    <property type="entry name" value="EphA2_TM"/>
    <property type="match status" value="1"/>
</dbReference>
<dbReference type="InterPro" id="IPR003961">
    <property type="entry name" value="FN3_dom"/>
</dbReference>
<dbReference type="Gene3D" id="2.10.50.10">
    <property type="entry name" value="Tumor Necrosis Factor Receptor, subunit A, domain 2"/>
    <property type="match status" value="1"/>
</dbReference>
<feature type="domain" description="Fibronectin type-III" evidence="24">
    <location>
        <begin position="298"/>
        <end position="402"/>
    </location>
</feature>
<evidence type="ECO:0000256" key="12">
    <source>
        <dbReference type="ARBA" id="ARBA00022840"/>
    </source>
</evidence>
<dbReference type="GO" id="GO:0005886">
    <property type="term" value="C:plasma membrane"/>
    <property type="evidence" value="ECO:0007669"/>
    <property type="project" value="UniProtKB-SubCell"/>
</dbReference>
<dbReference type="CDD" id="cd00063">
    <property type="entry name" value="FN3"/>
    <property type="match status" value="1"/>
</dbReference>
<dbReference type="GO" id="GO:0007155">
    <property type="term" value="P:cell adhesion"/>
    <property type="evidence" value="ECO:0007669"/>
    <property type="project" value="UniProtKB-KW"/>
</dbReference>
<keyword evidence="12 21" id="KW-0067">ATP-binding</keyword>
<dbReference type="EC" id="2.7.10.1" evidence="2"/>
<name>A0A8C1KS33_CYPCA</name>
<dbReference type="Gene3D" id="3.30.200.20">
    <property type="entry name" value="Phosphorylase Kinase, domain 1"/>
    <property type="match status" value="1"/>
</dbReference>
<dbReference type="InterPro" id="IPR011009">
    <property type="entry name" value="Kinase-like_dom_sf"/>
</dbReference>
<dbReference type="Pfam" id="PF00536">
    <property type="entry name" value="SAM_1"/>
    <property type="match status" value="1"/>
</dbReference>
<dbReference type="InterPro" id="IPR036116">
    <property type="entry name" value="FN3_sf"/>
</dbReference>
<dbReference type="SUPFAM" id="SSF47769">
    <property type="entry name" value="SAM/Pointed domain"/>
    <property type="match status" value="1"/>
</dbReference>
<keyword evidence="16" id="KW-0472">Membrane</keyword>
<evidence type="ECO:0000313" key="26">
    <source>
        <dbReference type="Ensembl" id="ENSCCRP00010050838.1"/>
    </source>
</evidence>
<evidence type="ECO:0000256" key="14">
    <source>
        <dbReference type="ARBA" id="ARBA00022889"/>
    </source>
</evidence>
<dbReference type="PROSITE" id="PS50011">
    <property type="entry name" value="PROTEIN_KINASE_DOM"/>
    <property type="match status" value="1"/>
</dbReference>
<dbReference type="PROSITE" id="PS00107">
    <property type="entry name" value="PROTEIN_KINASE_ATP"/>
    <property type="match status" value="1"/>
</dbReference>
<dbReference type="PROSITE" id="PS00109">
    <property type="entry name" value="PROTEIN_KINASE_TYR"/>
    <property type="match status" value="1"/>
</dbReference>
<dbReference type="InterPro" id="IPR013783">
    <property type="entry name" value="Ig-like_fold"/>
</dbReference>
<dbReference type="PROSITE" id="PS00791">
    <property type="entry name" value="RECEPTOR_TYR_KIN_V_2"/>
    <property type="match status" value="1"/>
</dbReference>
<evidence type="ECO:0000256" key="6">
    <source>
        <dbReference type="ARBA" id="ARBA00022679"/>
    </source>
</evidence>
<dbReference type="FunFam" id="2.10.50.10:FF:000001">
    <property type="entry name" value="Ephrin type-A receptor 5"/>
    <property type="match status" value="1"/>
</dbReference>
<keyword evidence="17" id="KW-0829">Tyrosine-protein kinase</keyword>
<dbReference type="PROSITE" id="PS50105">
    <property type="entry name" value="SAM_DOMAIN"/>
    <property type="match status" value="1"/>
</dbReference>
<dbReference type="InterPro" id="IPR001090">
    <property type="entry name" value="Ephrin_rcpt_lig-bd_dom"/>
</dbReference>
<dbReference type="PANTHER" id="PTHR46877:SF20">
    <property type="entry name" value="RECEPTOR PROTEIN-TYROSINE KINASE"/>
    <property type="match status" value="1"/>
</dbReference>
<evidence type="ECO:0000256" key="11">
    <source>
        <dbReference type="ARBA" id="ARBA00022777"/>
    </source>
</evidence>
<evidence type="ECO:0000256" key="16">
    <source>
        <dbReference type="ARBA" id="ARBA00023136"/>
    </source>
</evidence>
<evidence type="ECO:0000259" key="25">
    <source>
        <dbReference type="PROSITE" id="PS51550"/>
    </source>
</evidence>
<keyword evidence="19" id="KW-0325">Glycoprotein</keyword>
<dbReference type="SMART" id="SM00060">
    <property type="entry name" value="FN3"/>
    <property type="match status" value="1"/>
</dbReference>
<evidence type="ECO:0000256" key="1">
    <source>
        <dbReference type="ARBA" id="ARBA00004251"/>
    </source>
</evidence>
<evidence type="ECO:0000256" key="9">
    <source>
        <dbReference type="ARBA" id="ARBA00022737"/>
    </source>
</evidence>
<dbReference type="PROSITE" id="PS50853">
    <property type="entry name" value="FN3"/>
    <property type="match status" value="1"/>
</dbReference>
<evidence type="ECO:0000259" key="22">
    <source>
        <dbReference type="PROSITE" id="PS50011"/>
    </source>
</evidence>
<feature type="domain" description="Eph LBD" evidence="25">
    <location>
        <begin position="1"/>
        <end position="175"/>
    </location>
</feature>
<protein>
    <recommendedName>
        <fullName evidence="2">receptor protein-tyrosine kinase</fullName>
        <ecNumber evidence="2">2.7.10.1</ecNumber>
    </recommendedName>
</protein>
<dbReference type="GO" id="GO:0005005">
    <property type="term" value="F:transmembrane-ephrin receptor activity"/>
    <property type="evidence" value="ECO:0007669"/>
    <property type="project" value="TreeGrafter"/>
</dbReference>
<evidence type="ECO:0000256" key="19">
    <source>
        <dbReference type="ARBA" id="ARBA00023180"/>
    </source>
</evidence>
<dbReference type="FunFam" id="2.60.40.10:FF:000059">
    <property type="entry name" value="Ephrin type-A receptor 6"/>
    <property type="match status" value="1"/>
</dbReference>
<evidence type="ECO:0000256" key="2">
    <source>
        <dbReference type="ARBA" id="ARBA00011902"/>
    </source>
</evidence>
<dbReference type="InterPro" id="IPR027936">
    <property type="entry name" value="Eph_TM"/>
</dbReference>
<evidence type="ECO:0000256" key="20">
    <source>
        <dbReference type="ARBA" id="ARBA00051243"/>
    </source>
</evidence>
<keyword evidence="14" id="KW-0130">Cell adhesion</keyword>
<evidence type="ECO:0000256" key="15">
    <source>
        <dbReference type="ARBA" id="ARBA00022989"/>
    </source>
</evidence>
<dbReference type="Pfam" id="PF25599">
    <property type="entry name" value="Ephrin_CRD"/>
    <property type="match status" value="1"/>
</dbReference>
<dbReference type="FunFam" id="1.10.150.50:FF:000029">
    <property type="entry name" value="Ephrin type-A receptor 1"/>
    <property type="match status" value="1"/>
</dbReference>
<dbReference type="InterPro" id="IPR020635">
    <property type="entry name" value="Tyr_kinase_cat_dom"/>
</dbReference>
<dbReference type="GO" id="GO:0001525">
    <property type="term" value="P:angiogenesis"/>
    <property type="evidence" value="ECO:0007669"/>
    <property type="project" value="UniProtKB-KW"/>
</dbReference>
<dbReference type="Pfam" id="PF00041">
    <property type="entry name" value="fn3"/>
    <property type="match status" value="1"/>
</dbReference>
<keyword evidence="3" id="KW-1003">Cell membrane</keyword>
<dbReference type="FunFam" id="2.60.120.260:FF:000023">
    <property type="entry name" value="Ephrin type-A receptor 2"/>
    <property type="match status" value="1"/>
</dbReference>
<keyword evidence="10 21" id="KW-0547">Nucleotide-binding</keyword>
<dbReference type="Proteomes" id="UP000694427">
    <property type="component" value="Unplaced"/>
</dbReference>
<dbReference type="SUPFAM" id="SSF49785">
    <property type="entry name" value="Galactose-binding domain-like"/>
    <property type="match status" value="1"/>
</dbReference>
<evidence type="ECO:0000256" key="18">
    <source>
        <dbReference type="ARBA" id="ARBA00023170"/>
    </source>
</evidence>
<evidence type="ECO:0000259" key="23">
    <source>
        <dbReference type="PROSITE" id="PS50105"/>
    </source>
</evidence>
<dbReference type="Gene3D" id="2.60.40.10">
    <property type="entry name" value="Immunoglobulins"/>
    <property type="match status" value="1"/>
</dbReference>
<keyword evidence="15" id="KW-1133">Transmembrane helix</keyword>
<dbReference type="InterPro" id="IPR017441">
    <property type="entry name" value="Protein_kinase_ATP_BS"/>
</dbReference>
<keyword evidence="18" id="KW-0675">Receptor</keyword>
<dbReference type="SUPFAM" id="SSF49265">
    <property type="entry name" value="Fibronectin type III"/>
    <property type="match status" value="1"/>
</dbReference>
<keyword evidence="11" id="KW-0418">Kinase</keyword>
<keyword evidence="5" id="KW-0037">Angiogenesis</keyword>
<dbReference type="GO" id="GO:0007411">
    <property type="term" value="P:axon guidance"/>
    <property type="evidence" value="ECO:0007669"/>
    <property type="project" value="TreeGrafter"/>
</dbReference>
<evidence type="ECO:0000256" key="17">
    <source>
        <dbReference type="ARBA" id="ARBA00023137"/>
    </source>
</evidence>
<dbReference type="InterPro" id="IPR001660">
    <property type="entry name" value="SAM"/>
</dbReference>
<dbReference type="SUPFAM" id="SSF56112">
    <property type="entry name" value="Protein kinase-like (PK-like)"/>
    <property type="match status" value="1"/>
</dbReference>
<dbReference type="InterPro" id="IPR050449">
    <property type="entry name" value="Ephrin_rcpt_TKs"/>
</dbReference>
<keyword evidence="4" id="KW-0597">Phosphoprotein</keyword>
<reference evidence="26" key="1">
    <citation type="submission" date="2025-08" db="UniProtKB">
        <authorList>
            <consortium name="Ensembl"/>
        </authorList>
    </citation>
    <scope>IDENTIFICATION</scope>
</reference>
<reference evidence="26" key="2">
    <citation type="submission" date="2025-09" db="UniProtKB">
        <authorList>
            <consortium name="Ensembl"/>
        </authorList>
    </citation>
    <scope>IDENTIFICATION</scope>
</reference>
<feature type="domain" description="Protein kinase" evidence="22">
    <location>
        <begin position="499"/>
        <end position="760"/>
    </location>
</feature>
<keyword evidence="13" id="KW-0832">Ubl conjugation</keyword>
<dbReference type="GO" id="GO:0030425">
    <property type="term" value="C:dendrite"/>
    <property type="evidence" value="ECO:0007669"/>
    <property type="project" value="TreeGrafter"/>
</dbReference>
<feature type="domain" description="SAM" evidence="23">
    <location>
        <begin position="789"/>
        <end position="853"/>
    </location>
</feature>